<sequence length="114" mass="13237">MATALDFNRRKFFRLTYPESYRPKVKIYGDIHFVSQVSERGVVLLIPDLPHRKIGAKFVALIEFSDKTTLKIGGRILRIEGNKVIGQLSESIDFKRINEEQRQLKLKFPAYKPT</sequence>
<protein>
    <recommendedName>
        <fullName evidence="3">PilZ domain-containing protein</fullName>
    </recommendedName>
</protein>
<evidence type="ECO:0000313" key="1">
    <source>
        <dbReference type="EMBL" id="RXJ74028.1"/>
    </source>
</evidence>
<proteinExistence type="predicted"/>
<reference evidence="1 2" key="1">
    <citation type="submission" date="2017-10" db="EMBL/GenBank/DDBJ databases">
        <title>Nyctiphanis sp. nov., isolated from the stomach of the euphausiid Nyctiphanes simplex (Hansen, 1911) in the Gulf of California.</title>
        <authorList>
            <person name="Gomez-Gil B."/>
            <person name="Aguilar-Mendez M."/>
            <person name="Lopez-Cortes A."/>
            <person name="Gomez-Gutierrez J."/>
            <person name="Roque A."/>
            <person name="Lang E."/>
            <person name="Gonzalez-Castillo A."/>
        </authorList>
    </citation>
    <scope>NUCLEOTIDE SEQUENCE [LARGE SCALE GENOMIC DNA]</scope>
    <source>
        <strain evidence="1 2">CAIM 600</strain>
    </source>
</reference>
<comment type="caution">
    <text evidence="1">The sequence shown here is derived from an EMBL/GenBank/DDBJ whole genome shotgun (WGS) entry which is preliminary data.</text>
</comment>
<organism evidence="1 2">
    <name type="scientific">Veronia nyctiphanis</name>
    <dbReference type="NCBI Taxonomy" id="1278244"/>
    <lineage>
        <taxon>Bacteria</taxon>
        <taxon>Pseudomonadati</taxon>
        <taxon>Pseudomonadota</taxon>
        <taxon>Gammaproteobacteria</taxon>
        <taxon>Vibrionales</taxon>
        <taxon>Vibrionaceae</taxon>
        <taxon>Veronia</taxon>
    </lineage>
</organism>
<evidence type="ECO:0000313" key="2">
    <source>
        <dbReference type="Proteomes" id="UP000290287"/>
    </source>
</evidence>
<keyword evidence="2" id="KW-1185">Reference proteome</keyword>
<dbReference type="AlphaFoldDB" id="A0A4V1LT56"/>
<gene>
    <name evidence="1" type="ORF">CS022_05110</name>
</gene>
<evidence type="ECO:0008006" key="3">
    <source>
        <dbReference type="Google" id="ProtNLM"/>
    </source>
</evidence>
<dbReference type="EMBL" id="PEIB01000004">
    <property type="protein sequence ID" value="RXJ74028.1"/>
    <property type="molecule type" value="Genomic_DNA"/>
</dbReference>
<name>A0A4V1LT56_9GAMM</name>
<dbReference type="Proteomes" id="UP000290287">
    <property type="component" value="Unassembled WGS sequence"/>
</dbReference>
<accession>A0A4V1LT56</accession>